<reference evidence="2 3" key="1">
    <citation type="submission" date="2021-01" db="EMBL/GenBank/DDBJ databases">
        <title>Genomic Encyclopedia of Type Strains, Phase IV (KMG-IV): sequencing the most valuable type-strain genomes for metagenomic binning, comparative biology and taxonomic classification.</title>
        <authorList>
            <person name="Goeker M."/>
        </authorList>
    </citation>
    <scope>NUCLEOTIDE SEQUENCE [LARGE SCALE GENOMIC DNA]</scope>
    <source>
        <strain evidence="2 3">DSM 24834</strain>
    </source>
</reference>
<feature type="signal peptide" evidence="1">
    <location>
        <begin position="1"/>
        <end position="25"/>
    </location>
</feature>
<evidence type="ECO:0000313" key="2">
    <source>
        <dbReference type="EMBL" id="MBM7584058.1"/>
    </source>
</evidence>
<keyword evidence="1" id="KW-0732">Signal</keyword>
<organism evidence="2 3">
    <name type="scientific">Rossellomorea pakistanensis</name>
    <dbReference type="NCBI Taxonomy" id="992288"/>
    <lineage>
        <taxon>Bacteria</taxon>
        <taxon>Bacillati</taxon>
        <taxon>Bacillota</taxon>
        <taxon>Bacilli</taxon>
        <taxon>Bacillales</taxon>
        <taxon>Bacillaceae</taxon>
        <taxon>Rossellomorea</taxon>
    </lineage>
</organism>
<gene>
    <name evidence="2" type="ORF">JOC86_000595</name>
</gene>
<dbReference type="Proteomes" id="UP001646157">
    <property type="component" value="Unassembled WGS sequence"/>
</dbReference>
<protein>
    <recommendedName>
        <fullName evidence="4">DUF2680 domain-containing protein</fullName>
    </recommendedName>
</protein>
<evidence type="ECO:0008006" key="4">
    <source>
        <dbReference type="Google" id="ProtNLM"/>
    </source>
</evidence>
<keyword evidence="3" id="KW-1185">Reference proteome</keyword>
<evidence type="ECO:0000313" key="3">
    <source>
        <dbReference type="Proteomes" id="UP001646157"/>
    </source>
</evidence>
<accession>A0ABS2N873</accession>
<dbReference type="EMBL" id="JAFBDZ010000001">
    <property type="protein sequence ID" value="MBM7584058.1"/>
    <property type="molecule type" value="Genomic_DNA"/>
</dbReference>
<comment type="caution">
    <text evidence="2">The sequence shown here is derived from an EMBL/GenBank/DDBJ whole genome shotgun (WGS) entry which is preliminary data.</text>
</comment>
<dbReference type="Pfam" id="PF10925">
    <property type="entry name" value="DUF2680"/>
    <property type="match status" value="1"/>
</dbReference>
<evidence type="ECO:0000256" key="1">
    <source>
        <dbReference type="SAM" id="SignalP"/>
    </source>
</evidence>
<proteinExistence type="predicted"/>
<dbReference type="InterPro" id="IPR024485">
    <property type="entry name" value="DUF2680"/>
</dbReference>
<name>A0ABS2N873_9BACI</name>
<sequence>MKKIFSLMMIAVFILSFGNPMNVQAVTNPNDQKITLSKEQIDELAKLHEELHGTKIELINKYIEFGVIPKDKGEKMLEHLDKRYQMLKENQYIMKWDHKHRHKQTQ</sequence>
<dbReference type="RefSeq" id="WP_205168252.1">
    <property type="nucleotide sequence ID" value="NZ_JAFBDZ010000001.1"/>
</dbReference>
<feature type="chain" id="PRO_5046817470" description="DUF2680 domain-containing protein" evidence="1">
    <location>
        <begin position="26"/>
        <end position="106"/>
    </location>
</feature>